<feature type="domain" description="InvasinE Adhesion" evidence="3">
    <location>
        <begin position="1983"/>
        <end position="2121"/>
    </location>
</feature>
<feature type="domain" description="InvasinE Adhesion" evidence="3">
    <location>
        <begin position="850"/>
        <end position="980"/>
    </location>
</feature>
<feature type="domain" description="InvasinE Adhesion" evidence="3">
    <location>
        <begin position="1129"/>
        <end position="1271"/>
    </location>
</feature>
<organism evidence="4 5">
    <name type="scientific">Citrobacter freundii</name>
    <dbReference type="NCBI Taxonomy" id="546"/>
    <lineage>
        <taxon>Bacteria</taxon>
        <taxon>Pseudomonadati</taxon>
        <taxon>Pseudomonadota</taxon>
        <taxon>Gammaproteobacteria</taxon>
        <taxon>Enterobacterales</taxon>
        <taxon>Enterobacteriaceae</taxon>
        <taxon>Citrobacter</taxon>
        <taxon>Citrobacter freundii complex</taxon>
    </lineage>
</organism>
<reference evidence="4 5" key="1">
    <citation type="submission" date="2013-10" db="EMBL/GenBank/DDBJ databases">
        <title>Antibiotic resistance diversity of beta-lactamase producers in the General Hospital Vienna.</title>
        <authorList>
            <person name="Barisic I."/>
            <person name="Mitteregger D."/>
            <person name="Hirschl A.M."/>
            <person name="Noehammer C."/>
            <person name="Wiesinger-Mayr H."/>
        </authorList>
    </citation>
    <scope>NUCLEOTIDE SEQUENCE [LARGE SCALE GENOMIC DNA]</scope>
    <source>
        <strain evidence="4 5">ISC11</strain>
    </source>
</reference>
<dbReference type="Proteomes" id="UP000019194">
    <property type="component" value="Unassembled WGS sequence"/>
</dbReference>
<feature type="chain" id="PRO_5043238418" evidence="1">
    <location>
        <begin position="23"/>
        <end position="2139"/>
    </location>
</feature>
<feature type="domain" description="InvasinE Adhesion" evidence="3">
    <location>
        <begin position="1696"/>
        <end position="1833"/>
    </location>
</feature>
<feature type="domain" description="Bacterial Immunoglobulin-like 21" evidence="2">
    <location>
        <begin position="735"/>
        <end position="846"/>
    </location>
</feature>
<feature type="domain" description="InvasinE Adhesion" evidence="3">
    <location>
        <begin position="1415"/>
        <end position="1552"/>
    </location>
</feature>
<evidence type="ECO:0000259" key="2">
    <source>
        <dbReference type="Pfam" id="PF05688"/>
    </source>
</evidence>
<feature type="domain" description="Bacterial Immunoglobulin-like 21" evidence="2">
    <location>
        <begin position="1864"/>
        <end position="1980"/>
    </location>
</feature>
<dbReference type="InterPro" id="IPR008542">
    <property type="entry name" value="BIg21"/>
</dbReference>
<dbReference type="Pfam" id="PF05689">
    <property type="entry name" value="InvE_AD"/>
    <property type="match status" value="7"/>
</dbReference>
<feature type="domain" description="InvasinE Adhesion" evidence="3">
    <location>
        <begin position="321"/>
        <end position="448"/>
    </location>
</feature>
<feature type="domain" description="InvasinE Adhesion" evidence="3">
    <location>
        <begin position="585"/>
        <end position="699"/>
    </location>
</feature>
<feature type="domain" description="Bacterial Immunoglobulin-like 21" evidence="2">
    <location>
        <begin position="472"/>
        <end position="582"/>
    </location>
</feature>
<evidence type="ECO:0000313" key="4">
    <source>
        <dbReference type="EMBL" id="CDL41154.1"/>
    </source>
</evidence>
<dbReference type="Pfam" id="PF05688">
    <property type="entry name" value="BIg21"/>
    <property type="match status" value="7"/>
</dbReference>
<feature type="domain" description="Bacterial Immunoglobulin-like 21" evidence="2">
    <location>
        <begin position="1302"/>
        <end position="1412"/>
    </location>
</feature>
<dbReference type="RefSeq" id="WP_032950918.1">
    <property type="nucleotide sequence ID" value="NZ_CAYANS010000002.1"/>
</dbReference>
<keyword evidence="1" id="KW-0732">Signal</keyword>
<evidence type="ECO:0000313" key="5">
    <source>
        <dbReference type="Proteomes" id="UP000019194"/>
    </source>
</evidence>
<feature type="domain" description="Bacterial Immunoglobulin-like 21" evidence="2">
    <location>
        <begin position="215"/>
        <end position="317"/>
    </location>
</feature>
<name>A0A7G2IZ94_CITFR</name>
<evidence type="ECO:0000256" key="1">
    <source>
        <dbReference type="SAM" id="SignalP"/>
    </source>
</evidence>
<feature type="domain" description="Bacterial Immunoglobulin-like 21" evidence="2">
    <location>
        <begin position="1581"/>
        <end position="1693"/>
    </location>
</feature>
<accession>A0A7G2IZ94</accession>
<sequence>MNKVNRSLLALALLMGAVPVLSALKSGTWQELRTATDAINGTPPTADSAFVPVYQGSVVLSPGEAHAVAFSAMPRDFSIDDSASALQLANPLDTEGDLFAIPPLRWESEQAPAISLVWADAATPDEPLNPQPVANKTFCVQNMAGGHYVVWPQLEDSSALPALYLITSTGTPNSNTVALTEQKVAIDVAAAVGEPLSLSAVPMDDTLKAAKVKAGESITLTVTTRDCAGNVVGNTAFIITRSDALNRQNIVNNNAPVHVGDTELTTTATEYHGVTGADGKATVTVTQANGPGVKTTLTVMQANNTALKDSVDVIFTTLTSPDSDKAAMWGHMEESATANVDGVTYTFTRPKLAAETSGTSATFAANNESWAQFTWDSADNHCAILPDAEQLVALRAAHSTAAAYPGWPIDTYWSSTKDQLDIYHYATSMGSGAVIRESNSTALLVSCVDKALPLAFPKITLSPDAPYKAQVGEMIDVIASVVDRNNNKPLPYRYLELFVDPASNRKGEHKDEWDNQRVVIRSNDMRASSPEHYTGVTDANGQVHLSLSHDSGVGVDTPIRIVMNDDEGERVTLPFNVIFTVITSPDVDGANMYGHMQRGIVEKGNLYKRPLLASETSHKTGQQSENSEEWATFDSLISATNQCGAGQVPDTGSLATLYGEHPDNKLLTEYGWPTASGTYIADDAAQMAYFNLGDGSKGIGGVAHYLTCSANEMVAQLSVYFNDDVSLRLPVAKVGEQIKMNVHSQNALNGATIANVKFSVTMGLGKNRNGMTTGFTDPSQGELLFDSVAYGAGTSSMTYEGTTDANGDAQIILEQPRGVGVITPLSVVPIDSLLNSPISRSVKFTVPTSPDTPKAHMWGHMVDVITVDNLTFERPKLAVEVGATRTQDEVNETWARVMHADALGNTAAGGCALNRLPRIDQLTTLYNANNDGEIHTVAGWPVGLNYWSVTYASQSSWQQISLSGGEVTAGGDVSDYVSCLTSDNPAAASITIEPVDASQWYDNNVNSVHAVRVKKGETLQLKVTVKDANGNPVPQAPFVMSRGDGFTRQNVKHAAGSGDGIVSPVVIDGESVNDTATKIGGLTGVDGSKIVNVTRPDTHGTKVAITAALYGNASVSASLDTIFTVVTSPDSDKATLWGHMTDTLTAADGTSYHRPLLYAELSNTLNVMSYTEDNEAWSRFYGPDGRKNNAEMCASGYYPAIDALDALYRQYPDRSIKTAQGWPIDYSYWSGSYVSKFSSEAPIDFYVVDLDDGSHHSVSATDTSAMQYQICTSTGATQATTIALTSTVAIDETAQAVKVKTGERVPLTITTTDAVGNPVGNAAFTLTRDRGSIRGNSALTSRTIPTMELVLTGQAPQTWLYNGTYYGVTGPDGTLSIDVGEDTGPGLKTVLNASLYKTPAATSSLSTVFTVLTSPDSSKAQMWGHMPETFTASNGAEFMRPRLRYELNSTTDTEGVIQNNEMWYTVKNVNSGRGACTMSQMPTAADLTSLYNDHPDSALTADYGLPMIASYGWWAGDKTLSGQTSLYQYINFRNGVMNTTASSSPTNVTQLCLTAQREYAITLDSSMSWNETYASFMGKKGETLPLTVSVKNAAGIPQANTVVVLGRSSSTTRASTVISNNQAYMTLTPVTPEGSATSFNSGSSKWYGMTDADGKAQLALAQDNSSGLKTTVTATVEGDSLATVSKNVIFSVLTSPDSDKAAMWGHMPETVTNSAGVTFHRPYLAAETSGYASSVNSGNERWPLRLQSTTLTAGKSDCDEAYQPLLSDLQTLYADNPSGALFERYGWPVNEKWFWFAVDRAANTGNYQSMRLDVGNVSSSSSSGSVTGAQVCLVDPHSPVPATIELTSSIALDTVSDAVKVKKGEEIPLTVTMKDSSGNPSANAAFTISRSQGLSRRGEAKTTGNGGVTDDLFLQELTPVATTVLLDDHIDVYHGVTGAGGKATFSLRQDTAMGLKTAISAKMDDYPNLTSSLNVIFTVISSPDSDKAQYWGHMPETVTSSDGVVFKRPLLMNEAPSHDNTFGSYSIGNETWSLFNHGGAGLASKSGCSDDHQPTLKEMQRLYSDYPGGQLGERFGWPIDRSNIAWWVFDRVGQNYQTIDLTSGYVNATKTANDNQALVCLMNPHAQSVSTLRDKHKRQ</sequence>
<dbReference type="InterPro" id="IPR008541">
    <property type="entry name" value="InvE_AD"/>
</dbReference>
<comment type="caution">
    <text evidence="4">The sequence shown here is derived from an EMBL/GenBank/DDBJ whole genome shotgun (WGS) entry which is preliminary data.</text>
</comment>
<protein>
    <submittedName>
        <fullName evidence="4">RatA homolog</fullName>
    </submittedName>
</protein>
<evidence type="ECO:0000259" key="3">
    <source>
        <dbReference type="Pfam" id="PF05689"/>
    </source>
</evidence>
<proteinExistence type="predicted"/>
<feature type="signal peptide" evidence="1">
    <location>
        <begin position="1"/>
        <end position="22"/>
    </location>
</feature>
<dbReference type="EMBL" id="CBWP010000082">
    <property type="protein sequence ID" value="CDL41154.1"/>
    <property type="molecule type" value="Genomic_DNA"/>
</dbReference>
<feature type="domain" description="Bacterial Immunoglobulin-like 21" evidence="2">
    <location>
        <begin position="1016"/>
        <end position="1126"/>
    </location>
</feature>